<dbReference type="PANTHER" id="PTHR43611:SF3">
    <property type="entry name" value="FLAVIN MONONUCLEOTIDE HYDROLASE 1, CHLOROPLATIC"/>
    <property type="match status" value="1"/>
</dbReference>
<organism evidence="1 2">
    <name type="scientific">Cereibacter sphaeroides</name>
    <name type="common">Rhodobacter sphaeroides</name>
    <dbReference type="NCBI Taxonomy" id="1063"/>
    <lineage>
        <taxon>Bacteria</taxon>
        <taxon>Pseudomonadati</taxon>
        <taxon>Pseudomonadota</taxon>
        <taxon>Alphaproteobacteria</taxon>
        <taxon>Rhodobacterales</taxon>
        <taxon>Paracoccaceae</taxon>
        <taxon>Cereibacter</taxon>
    </lineage>
</organism>
<proteinExistence type="predicted"/>
<dbReference type="InterPro" id="IPR006439">
    <property type="entry name" value="HAD-SF_hydro_IA"/>
</dbReference>
<dbReference type="InterPro" id="IPR023198">
    <property type="entry name" value="PGP-like_dom2"/>
</dbReference>
<dbReference type="Gene3D" id="1.10.150.240">
    <property type="entry name" value="Putative phosphatase, domain 2"/>
    <property type="match status" value="1"/>
</dbReference>
<dbReference type="Gene3D" id="3.40.50.1000">
    <property type="entry name" value="HAD superfamily/HAD-like"/>
    <property type="match status" value="1"/>
</dbReference>
<dbReference type="SFLD" id="SFLDG01129">
    <property type="entry name" value="C1.5:_HAD__Beta-PGM__Phosphata"/>
    <property type="match status" value="1"/>
</dbReference>
<protein>
    <submittedName>
        <fullName evidence="1">Haloacid dehalogenase</fullName>
    </submittedName>
</protein>
<name>A0A2W5SA97_CERSP</name>
<evidence type="ECO:0000313" key="1">
    <source>
        <dbReference type="EMBL" id="PZQ97822.1"/>
    </source>
</evidence>
<reference evidence="1 2" key="1">
    <citation type="submission" date="2017-08" db="EMBL/GenBank/DDBJ databases">
        <title>Infants hospitalized years apart are colonized by the same room-sourced microbial strains.</title>
        <authorList>
            <person name="Brooks B."/>
            <person name="Olm M.R."/>
            <person name="Firek B.A."/>
            <person name="Baker R."/>
            <person name="Thomas B.C."/>
            <person name="Morowitz M.J."/>
            <person name="Banfield J.F."/>
        </authorList>
    </citation>
    <scope>NUCLEOTIDE SEQUENCE [LARGE SCALE GENOMIC DNA]</scope>
    <source>
        <strain evidence="1">S2_003_000_R2_11</strain>
    </source>
</reference>
<sequence>MTGVGAVVFDIGNVLIEWNPERYYESQLGRERRLQLFADVPLTEMNIAIDAGAPFRETIYEMADRHPDWADPIRWWHDRWIKMASPRIEHSIALLRALRKKGVPVFALTNFGTSSFAYAETQYDFFGEFDRRYISGHLGVIKPDAAIYEEVEKDSGLSPEALLFTDDKPENIEAAAARGWQVHLFESSRGWAERLVAAGLLNQQEAGL</sequence>
<comment type="caution">
    <text evidence="1">The sequence shown here is derived from an EMBL/GenBank/DDBJ whole genome shotgun (WGS) entry which is preliminary data.</text>
</comment>
<accession>A0A2W5SA97</accession>
<dbReference type="Proteomes" id="UP000248975">
    <property type="component" value="Unassembled WGS sequence"/>
</dbReference>
<dbReference type="PANTHER" id="PTHR43611">
    <property type="entry name" value="ALPHA-D-GLUCOSE 1-PHOSPHATE PHOSPHATASE"/>
    <property type="match status" value="1"/>
</dbReference>
<dbReference type="InterPro" id="IPR023214">
    <property type="entry name" value="HAD_sf"/>
</dbReference>
<dbReference type="SFLD" id="SFLDS00003">
    <property type="entry name" value="Haloacid_Dehalogenase"/>
    <property type="match status" value="1"/>
</dbReference>
<evidence type="ECO:0000313" key="2">
    <source>
        <dbReference type="Proteomes" id="UP000248975"/>
    </source>
</evidence>
<gene>
    <name evidence="1" type="ORF">DI533_11745</name>
</gene>
<dbReference type="EMBL" id="QFQS01000002">
    <property type="protein sequence ID" value="PZQ97822.1"/>
    <property type="molecule type" value="Genomic_DNA"/>
</dbReference>
<dbReference type="NCBIfam" id="TIGR01509">
    <property type="entry name" value="HAD-SF-IA-v3"/>
    <property type="match status" value="1"/>
</dbReference>
<dbReference type="AlphaFoldDB" id="A0A2W5SA97"/>
<dbReference type="Pfam" id="PF00702">
    <property type="entry name" value="Hydrolase"/>
    <property type="match status" value="1"/>
</dbReference>
<dbReference type="InterPro" id="IPR036412">
    <property type="entry name" value="HAD-like_sf"/>
</dbReference>
<dbReference type="SUPFAM" id="SSF56784">
    <property type="entry name" value="HAD-like"/>
    <property type="match status" value="1"/>
</dbReference>
<dbReference type="CDD" id="cd02603">
    <property type="entry name" value="HAD_sEH-N_like"/>
    <property type="match status" value="1"/>
</dbReference>